<protein>
    <submittedName>
        <fullName evidence="2">Uncharacterized protein</fullName>
    </submittedName>
</protein>
<organism evidence="2 3">
    <name type="scientific">Pseudocohnilembus persalinus</name>
    <name type="common">Ciliate</name>
    <dbReference type="NCBI Taxonomy" id="266149"/>
    <lineage>
        <taxon>Eukaryota</taxon>
        <taxon>Sar</taxon>
        <taxon>Alveolata</taxon>
        <taxon>Ciliophora</taxon>
        <taxon>Intramacronucleata</taxon>
        <taxon>Oligohymenophorea</taxon>
        <taxon>Scuticociliatia</taxon>
        <taxon>Philasterida</taxon>
        <taxon>Pseudocohnilembidae</taxon>
        <taxon>Pseudocohnilembus</taxon>
    </lineage>
</organism>
<accession>A0A0V0QZ79</accession>
<comment type="caution">
    <text evidence="2">The sequence shown here is derived from an EMBL/GenBank/DDBJ whole genome shotgun (WGS) entry which is preliminary data.</text>
</comment>
<sequence length="427" mass="51055">MKKEQWYIYCQMHNSEFIKADYIKSNINQIDSPIFYCQNCYQQEINKNIDSENKFIFIKDIKESKDNALYIKNWPNSLILEKPIQFIKEKEKYEDQIPKLDELFDELENEIKTLLNDIRQSLKNELQQQQELLKDTIINMKSEIKNTYKLKDLKYVIEQMLKLRTRPRDNKQNQQGNIKNSSQLMEIKNLKSQILPKQLYYQFQPTQHNQSQNRVTKSGNQFKVNALNQTTILQSDSFQNNDKVKIIFKLQADLNETCFYMGVTSEKDAQDGYCWFYSGNQFCLHCAIKKKYSEKHKFFVQGNLNYNKAQTQDNQNQKQIQSQQFSVNDYLKKSKINLNQTPNLVCEVDIYINKNQFEVQIQNDNDLISNEKLQIKNKYDFGLDYPLDSQHLKSWSFIIQSFNSFNMENMFFSIIPQFDIQKEKQNM</sequence>
<keyword evidence="3" id="KW-1185">Reference proteome</keyword>
<evidence type="ECO:0000256" key="1">
    <source>
        <dbReference type="SAM" id="Coils"/>
    </source>
</evidence>
<reference evidence="2 3" key="1">
    <citation type="journal article" date="2015" name="Sci. Rep.">
        <title>Genome of the facultative scuticociliatosis pathogen Pseudocohnilembus persalinus provides insight into its virulence through horizontal gene transfer.</title>
        <authorList>
            <person name="Xiong J."/>
            <person name="Wang G."/>
            <person name="Cheng J."/>
            <person name="Tian M."/>
            <person name="Pan X."/>
            <person name="Warren A."/>
            <person name="Jiang C."/>
            <person name="Yuan D."/>
            <person name="Miao W."/>
        </authorList>
    </citation>
    <scope>NUCLEOTIDE SEQUENCE [LARGE SCALE GENOMIC DNA]</scope>
    <source>
        <strain evidence="2">36N120E</strain>
    </source>
</reference>
<gene>
    <name evidence="2" type="ORF">PPERSA_11190</name>
</gene>
<dbReference type="EMBL" id="LDAU01000082">
    <property type="protein sequence ID" value="KRX07641.1"/>
    <property type="molecule type" value="Genomic_DNA"/>
</dbReference>
<dbReference type="AlphaFoldDB" id="A0A0V0QZ79"/>
<evidence type="ECO:0000313" key="3">
    <source>
        <dbReference type="Proteomes" id="UP000054937"/>
    </source>
</evidence>
<dbReference type="InParanoid" id="A0A0V0QZ79"/>
<proteinExistence type="predicted"/>
<evidence type="ECO:0000313" key="2">
    <source>
        <dbReference type="EMBL" id="KRX07641.1"/>
    </source>
</evidence>
<keyword evidence="1" id="KW-0175">Coiled coil</keyword>
<dbReference type="Proteomes" id="UP000054937">
    <property type="component" value="Unassembled WGS sequence"/>
</dbReference>
<name>A0A0V0QZ79_PSEPJ</name>
<feature type="coiled-coil region" evidence="1">
    <location>
        <begin position="90"/>
        <end position="143"/>
    </location>
</feature>